<feature type="transmembrane region" description="Helical" evidence="1">
    <location>
        <begin position="6"/>
        <end position="27"/>
    </location>
</feature>
<keyword evidence="3" id="KW-1185">Reference proteome</keyword>
<protein>
    <submittedName>
        <fullName evidence="2">Uncharacterized protein</fullName>
    </submittedName>
</protein>
<accession>A0A7H0HNN7</accession>
<evidence type="ECO:0000256" key="1">
    <source>
        <dbReference type="SAM" id="Phobius"/>
    </source>
</evidence>
<dbReference type="RefSeq" id="WP_187739353.1">
    <property type="nucleotide sequence ID" value="NZ_CP060825.1"/>
</dbReference>
<keyword evidence="1" id="KW-0812">Transmembrane</keyword>
<evidence type="ECO:0000313" key="2">
    <source>
        <dbReference type="EMBL" id="QNP62153.1"/>
    </source>
</evidence>
<keyword evidence="1" id="KW-1133">Transmembrane helix</keyword>
<dbReference type="KEGG" id="sgj:IAG43_03880"/>
<sequence length="68" mass="7358">MTPQSFLWSVVVSFLLSLVAGLIAVLVRIDLKGTAAEVWVWGASTFATCMTLCVAVAVLYAMLQHTKK</sequence>
<keyword evidence="1" id="KW-0472">Membrane</keyword>
<dbReference type="Proteomes" id="UP000516230">
    <property type="component" value="Chromosome"/>
</dbReference>
<dbReference type="AlphaFoldDB" id="A0A7H0HNN7"/>
<gene>
    <name evidence="2" type="ORF">IAG43_03880</name>
</gene>
<evidence type="ECO:0000313" key="3">
    <source>
        <dbReference type="Proteomes" id="UP000516230"/>
    </source>
</evidence>
<name>A0A7H0HNN7_9ACTN</name>
<organism evidence="2 3">
    <name type="scientific">Streptomyces genisteinicus</name>
    <dbReference type="NCBI Taxonomy" id="2768068"/>
    <lineage>
        <taxon>Bacteria</taxon>
        <taxon>Bacillati</taxon>
        <taxon>Actinomycetota</taxon>
        <taxon>Actinomycetes</taxon>
        <taxon>Kitasatosporales</taxon>
        <taxon>Streptomycetaceae</taxon>
        <taxon>Streptomyces</taxon>
    </lineage>
</organism>
<reference evidence="2 3" key="1">
    <citation type="submission" date="2020-08" db="EMBL/GenBank/DDBJ databases">
        <title>A novel species.</title>
        <authorList>
            <person name="Gao J."/>
        </authorList>
    </citation>
    <scope>NUCLEOTIDE SEQUENCE [LARGE SCALE GENOMIC DNA]</scope>
    <source>
        <strain evidence="2 3">CRPJ-33</strain>
    </source>
</reference>
<proteinExistence type="predicted"/>
<dbReference type="EMBL" id="CP060825">
    <property type="protein sequence ID" value="QNP62153.1"/>
    <property type="molecule type" value="Genomic_DNA"/>
</dbReference>
<feature type="transmembrane region" description="Helical" evidence="1">
    <location>
        <begin position="39"/>
        <end position="63"/>
    </location>
</feature>